<reference evidence="4 5" key="1">
    <citation type="journal article" date="2016" name="Proc. Natl. Acad. Sci. U.S.A.">
        <title>Lipid metabolic changes in an early divergent fungus govern the establishment of a mutualistic symbiosis with endobacteria.</title>
        <authorList>
            <person name="Lastovetsky O.A."/>
            <person name="Gaspar M.L."/>
            <person name="Mondo S.J."/>
            <person name="LaButti K.M."/>
            <person name="Sandor L."/>
            <person name="Grigoriev I.V."/>
            <person name="Henry S.A."/>
            <person name="Pawlowska T.E."/>
        </authorList>
    </citation>
    <scope>NUCLEOTIDE SEQUENCE [LARGE SCALE GENOMIC DNA]</scope>
    <source>
        <strain evidence="4 5">ATCC 11559</strain>
    </source>
</reference>
<dbReference type="EMBL" id="KV921298">
    <property type="protein sequence ID" value="ORE20191.1"/>
    <property type="molecule type" value="Genomic_DNA"/>
</dbReference>
<name>A0A0A1N682_RHIZD</name>
<dbReference type="Proteomes" id="UP000242381">
    <property type="component" value="Unassembled WGS sequence"/>
</dbReference>
<evidence type="ECO:0000256" key="1">
    <source>
        <dbReference type="ARBA" id="ARBA00023054"/>
    </source>
</evidence>
<dbReference type="SUPFAM" id="SSF144284">
    <property type="entry name" value="Sec2 N-terminal region"/>
    <property type="match status" value="1"/>
</dbReference>
<dbReference type="GO" id="GO:0051286">
    <property type="term" value="C:cell tip"/>
    <property type="evidence" value="ECO:0007669"/>
    <property type="project" value="TreeGrafter"/>
</dbReference>
<dbReference type="AlphaFoldDB" id="A0A0A1N682"/>
<feature type="domain" description="GDP/GTP exchange factor Sec2 N-terminal" evidence="3">
    <location>
        <begin position="16"/>
        <end position="110"/>
    </location>
</feature>
<dbReference type="OMA" id="EIDPIYH"/>
<proteinExistence type="predicted"/>
<protein>
    <recommendedName>
        <fullName evidence="3">GDP/GTP exchange factor Sec2 N-terminal domain-containing protein</fullName>
    </recommendedName>
</protein>
<dbReference type="GO" id="GO:0005085">
    <property type="term" value="F:guanyl-nucleotide exchange factor activity"/>
    <property type="evidence" value="ECO:0007669"/>
    <property type="project" value="InterPro"/>
</dbReference>
<dbReference type="InterPro" id="IPR009449">
    <property type="entry name" value="Sec2_N"/>
</dbReference>
<dbReference type="PANTHER" id="PTHR14430:SF0">
    <property type="entry name" value="SEC2P DOMAIN-CONTAINING PROTEIN"/>
    <property type="match status" value="1"/>
</dbReference>
<dbReference type="CDD" id="cd21044">
    <property type="entry name" value="Rab11BD_RAB3IP_like"/>
    <property type="match status" value="1"/>
</dbReference>
<evidence type="ECO:0000259" key="3">
    <source>
        <dbReference type="Pfam" id="PF06428"/>
    </source>
</evidence>
<organism evidence="4 5">
    <name type="scientific">Rhizopus microsporus</name>
    <dbReference type="NCBI Taxonomy" id="58291"/>
    <lineage>
        <taxon>Eukaryota</taxon>
        <taxon>Fungi</taxon>
        <taxon>Fungi incertae sedis</taxon>
        <taxon>Mucoromycota</taxon>
        <taxon>Mucoromycotina</taxon>
        <taxon>Mucoromycetes</taxon>
        <taxon>Mucorales</taxon>
        <taxon>Mucorineae</taxon>
        <taxon>Rhizopodaceae</taxon>
        <taxon>Rhizopus</taxon>
    </lineage>
</organism>
<evidence type="ECO:0000313" key="5">
    <source>
        <dbReference type="Proteomes" id="UP000242381"/>
    </source>
</evidence>
<dbReference type="InterPro" id="IPR040351">
    <property type="entry name" value="RAB3IL/RAB3IP/Sec2"/>
</dbReference>
<feature type="coiled-coil region" evidence="2">
    <location>
        <begin position="11"/>
        <end position="133"/>
    </location>
</feature>
<dbReference type="Pfam" id="PF06428">
    <property type="entry name" value="Sec2p"/>
    <property type="match status" value="1"/>
</dbReference>
<gene>
    <name evidence="4" type="ORF">BCV71DRAFT_90535</name>
</gene>
<dbReference type="GO" id="GO:0070319">
    <property type="term" value="C:Golgi to plasma membrane transport vesicle"/>
    <property type="evidence" value="ECO:0007669"/>
    <property type="project" value="TreeGrafter"/>
</dbReference>
<evidence type="ECO:0000256" key="2">
    <source>
        <dbReference type="SAM" id="Coils"/>
    </source>
</evidence>
<sequence>MSTCEHCNTIIQSLKQELAIKDEQLERLSMDIQALNQKYVAEIERVGNIQHEKDLVEHELEELSQRLFEEANEMVAAEKRARHQLENELRQTQEHLVAEKTQLHELRLRLLSADQATEEMHDEERKKRQNKAKSMPVIVKKSPFDDIQLELFREFVDSKQLTIKKLNQTSFMKYCLNEDIEPCLRFGPQSKLSTKKMIDSLSRQPCFIEHINTTDAMPPNPSLWNRLSNKPNLCCSACGRSSSSICTTSEQGQQPQLNYRFRLNEQDNWLLIDQYCRDRLVAVCDFFVFVRNIQLGLYSDRSIHDLYAENIRLRLQMFYSRMGALPVLLNSVDDDVIDQEDPYLSDNSSLAGPSTPKLPPSSLANQCNLDALIK</sequence>
<dbReference type="Gene3D" id="6.10.140.910">
    <property type="match status" value="1"/>
</dbReference>
<keyword evidence="1 2" id="KW-0175">Coiled coil</keyword>
<dbReference type="VEuPathDB" id="FungiDB:BCV72DRAFT_312740"/>
<accession>A0A0A1N682</accession>
<dbReference type="PANTHER" id="PTHR14430">
    <property type="entry name" value="RABIN3-RELATED"/>
    <property type="match status" value="1"/>
</dbReference>
<dbReference type="GO" id="GO:0006887">
    <property type="term" value="P:exocytosis"/>
    <property type="evidence" value="ECO:0007669"/>
    <property type="project" value="TreeGrafter"/>
</dbReference>
<evidence type="ECO:0000313" key="4">
    <source>
        <dbReference type="EMBL" id="ORE20191.1"/>
    </source>
</evidence>
<dbReference type="Pfam" id="PF25555">
    <property type="entry name" value="RAB3A-like_C"/>
    <property type="match status" value="1"/>
</dbReference>